<keyword evidence="4 7" id="KW-0812">Transmembrane</keyword>
<feature type="transmembrane region" description="Helical" evidence="7">
    <location>
        <begin position="84"/>
        <end position="107"/>
    </location>
</feature>
<evidence type="ECO:0000256" key="3">
    <source>
        <dbReference type="ARBA" id="ARBA00022475"/>
    </source>
</evidence>
<feature type="transmembrane region" description="Helical" evidence="7">
    <location>
        <begin position="113"/>
        <end position="134"/>
    </location>
</feature>
<organism evidence="8 9">
    <name type="scientific">Natronomicrosphaera hydrolytica</name>
    <dbReference type="NCBI Taxonomy" id="3242702"/>
    <lineage>
        <taxon>Bacteria</taxon>
        <taxon>Pseudomonadati</taxon>
        <taxon>Planctomycetota</taxon>
        <taxon>Phycisphaerae</taxon>
        <taxon>Phycisphaerales</taxon>
        <taxon>Phycisphaeraceae</taxon>
        <taxon>Natronomicrosphaera</taxon>
    </lineage>
</organism>
<evidence type="ECO:0000256" key="4">
    <source>
        <dbReference type="ARBA" id="ARBA00022692"/>
    </source>
</evidence>
<protein>
    <submittedName>
        <fullName evidence="8">DoxX family protein</fullName>
    </submittedName>
</protein>
<proteinExistence type="inferred from homology"/>
<name>A0ABV4UA89_9BACT</name>
<keyword evidence="5 7" id="KW-1133">Transmembrane helix</keyword>
<evidence type="ECO:0000313" key="8">
    <source>
        <dbReference type="EMBL" id="MFA9479742.1"/>
    </source>
</evidence>
<keyword evidence="3" id="KW-1003">Cell membrane</keyword>
<evidence type="ECO:0000256" key="5">
    <source>
        <dbReference type="ARBA" id="ARBA00022989"/>
    </source>
</evidence>
<dbReference type="Pfam" id="PF07681">
    <property type="entry name" value="DoxX"/>
    <property type="match status" value="1"/>
</dbReference>
<comment type="subcellular location">
    <subcellularLocation>
        <location evidence="1">Cell membrane</location>
        <topology evidence="1">Multi-pass membrane protein</topology>
    </subcellularLocation>
</comment>
<evidence type="ECO:0000256" key="1">
    <source>
        <dbReference type="ARBA" id="ARBA00004651"/>
    </source>
</evidence>
<evidence type="ECO:0000256" key="2">
    <source>
        <dbReference type="ARBA" id="ARBA00006679"/>
    </source>
</evidence>
<accession>A0ABV4UA89</accession>
<dbReference type="InterPro" id="IPR051907">
    <property type="entry name" value="DoxX-like_oxidoreductase"/>
</dbReference>
<dbReference type="InterPro" id="IPR032808">
    <property type="entry name" value="DoxX"/>
</dbReference>
<comment type="caution">
    <text evidence="8">The sequence shown here is derived from an EMBL/GenBank/DDBJ whole genome shotgun (WGS) entry which is preliminary data.</text>
</comment>
<gene>
    <name evidence="8" type="ORF">ACERK3_15755</name>
</gene>
<evidence type="ECO:0000256" key="7">
    <source>
        <dbReference type="SAM" id="Phobius"/>
    </source>
</evidence>
<dbReference type="RefSeq" id="WP_425346665.1">
    <property type="nucleotide sequence ID" value="NZ_JBGUBD010000011.1"/>
</dbReference>
<dbReference type="PANTHER" id="PTHR33452:SF1">
    <property type="entry name" value="INNER MEMBRANE PROTEIN YPHA-RELATED"/>
    <property type="match status" value="1"/>
</dbReference>
<comment type="similarity">
    <text evidence="2">Belongs to the DoxX family.</text>
</comment>
<dbReference type="Proteomes" id="UP001575105">
    <property type="component" value="Unassembled WGS sequence"/>
</dbReference>
<evidence type="ECO:0000256" key="6">
    <source>
        <dbReference type="ARBA" id="ARBA00023136"/>
    </source>
</evidence>
<dbReference type="EMBL" id="JBGUBD010000011">
    <property type="protein sequence ID" value="MFA9479742.1"/>
    <property type="molecule type" value="Genomic_DNA"/>
</dbReference>
<feature type="transmembrane region" description="Helical" evidence="7">
    <location>
        <begin position="12"/>
        <end position="34"/>
    </location>
</feature>
<sequence length="155" mass="15976">MHPDLQNRLNDIALLLIRGVLAVVFVFHGSQKLFGWFGGGGLSGTAGFMESIGIPLPMLSTLLAGSAEFFGGIVLLLGVGTRIAAVPMAFTMLVAIVTVHNSAFNAAAGGMEYALTLGVVLVALALTGPGRLTVAKLIPQRSERRTGASIVQSSA</sequence>
<keyword evidence="9" id="KW-1185">Reference proteome</keyword>
<evidence type="ECO:0000313" key="9">
    <source>
        <dbReference type="Proteomes" id="UP001575105"/>
    </source>
</evidence>
<keyword evidence="6 7" id="KW-0472">Membrane</keyword>
<reference evidence="8 9" key="1">
    <citation type="submission" date="2024-08" db="EMBL/GenBank/DDBJ databases">
        <title>Whole-genome sequencing of halo(alkali)philic microorganisms from hypersaline lakes.</title>
        <authorList>
            <person name="Sorokin D.Y."/>
            <person name="Merkel A.Y."/>
            <person name="Messina E."/>
            <person name="Yakimov M."/>
        </authorList>
    </citation>
    <scope>NUCLEOTIDE SEQUENCE [LARGE SCALE GENOMIC DNA]</scope>
    <source>
        <strain evidence="8 9">AB-hyl4</strain>
    </source>
</reference>
<dbReference type="PANTHER" id="PTHR33452">
    <property type="entry name" value="OXIDOREDUCTASE CATD-RELATED"/>
    <property type="match status" value="1"/>
</dbReference>
<feature type="transmembrane region" description="Helical" evidence="7">
    <location>
        <begin position="54"/>
        <end position="77"/>
    </location>
</feature>